<keyword evidence="1" id="KW-0732">Signal</keyword>
<organism evidence="2 3">
    <name type="scientific">Hibiscus sabdariffa</name>
    <name type="common">roselle</name>
    <dbReference type="NCBI Taxonomy" id="183260"/>
    <lineage>
        <taxon>Eukaryota</taxon>
        <taxon>Viridiplantae</taxon>
        <taxon>Streptophyta</taxon>
        <taxon>Embryophyta</taxon>
        <taxon>Tracheophyta</taxon>
        <taxon>Spermatophyta</taxon>
        <taxon>Magnoliopsida</taxon>
        <taxon>eudicotyledons</taxon>
        <taxon>Gunneridae</taxon>
        <taxon>Pentapetalae</taxon>
        <taxon>rosids</taxon>
        <taxon>malvids</taxon>
        <taxon>Malvales</taxon>
        <taxon>Malvaceae</taxon>
        <taxon>Malvoideae</taxon>
        <taxon>Hibiscus</taxon>
    </lineage>
</organism>
<comment type="caution">
    <text evidence="2">The sequence shown here is derived from an EMBL/GenBank/DDBJ whole genome shotgun (WGS) entry which is preliminary data.</text>
</comment>
<evidence type="ECO:0000313" key="3">
    <source>
        <dbReference type="Proteomes" id="UP001396334"/>
    </source>
</evidence>
<dbReference type="EMBL" id="JBBPBN010000173">
    <property type="protein sequence ID" value="KAK8973982.1"/>
    <property type="molecule type" value="Genomic_DNA"/>
</dbReference>
<protein>
    <recommendedName>
        <fullName evidence="4">Secreted protein</fullName>
    </recommendedName>
</protein>
<sequence length="87" mass="9669">MFGSLGLNVWLLYVLGLMEFQVASVAPVCMIDFGAPLVPSMELCYLDSGIVSHVLHWFEVEAIDLNETTGHCPYEICGMKFRDAVLD</sequence>
<reference evidence="2 3" key="1">
    <citation type="journal article" date="2024" name="G3 (Bethesda)">
        <title>Genome assembly of Hibiscus sabdariffa L. provides insights into metabolisms of medicinal natural products.</title>
        <authorList>
            <person name="Kim T."/>
        </authorList>
    </citation>
    <scope>NUCLEOTIDE SEQUENCE [LARGE SCALE GENOMIC DNA]</scope>
    <source>
        <strain evidence="2">TK-2024</strain>
        <tissue evidence="2">Old leaves</tissue>
    </source>
</reference>
<name>A0ABR2ND81_9ROSI</name>
<dbReference type="Proteomes" id="UP001396334">
    <property type="component" value="Unassembled WGS sequence"/>
</dbReference>
<evidence type="ECO:0000313" key="2">
    <source>
        <dbReference type="EMBL" id="KAK8973982.1"/>
    </source>
</evidence>
<evidence type="ECO:0008006" key="4">
    <source>
        <dbReference type="Google" id="ProtNLM"/>
    </source>
</evidence>
<keyword evidence="3" id="KW-1185">Reference proteome</keyword>
<feature type="chain" id="PRO_5045083508" description="Secreted protein" evidence="1">
    <location>
        <begin position="26"/>
        <end position="87"/>
    </location>
</feature>
<accession>A0ABR2ND81</accession>
<gene>
    <name evidence="2" type="ORF">V6N11_046940</name>
</gene>
<feature type="signal peptide" evidence="1">
    <location>
        <begin position="1"/>
        <end position="25"/>
    </location>
</feature>
<evidence type="ECO:0000256" key="1">
    <source>
        <dbReference type="SAM" id="SignalP"/>
    </source>
</evidence>
<proteinExistence type="predicted"/>